<protein>
    <submittedName>
        <fullName evidence="2">Predicted methyltransferase</fullName>
    </submittedName>
</protein>
<keyword evidence="2" id="KW-0489">Methyltransferase</keyword>
<feature type="chain" id="PRO_5013235259" evidence="1">
    <location>
        <begin position="22"/>
        <end position="262"/>
    </location>
</feature>
<dbReference type="PROSITE" id="PS51257">
    <property type="entry name" value="PROKAR_LIPOPROTEIN"/>
    <property type="match status" value="1"/>
</dbReference>
<dbReference type="EMBL" id="FZPA01000003">
    <property type="protein sequence ID" value="SNS67324.1"/>
    <property type="molecule type" value="Genomic_DNA"/>
</dbReference>
<dbReference type="SUPFAM" id="SSF53335">
    <property type="entry name" value="S-adenosyl-L-methionine-dependent methyltransferases"/>
    <property type="match status" value="1"/>
</dbReference>
<dbReference type="RefSeq" id="WP_245836590.1">
    <property type="nucleotide sequence ID" value="NZ_FZPA01000003.1"/>
</dbReference>
<reference evidence="2 3" key="1">
    <citation type="submission" date="2017-06" db="EMBL/GenBank/DDBJ databases">
        <authorList>
            <person name="Kim H.J."/>
            <person name="Triplett B.A."/>
        </authorList>
    </citation>
    <scope>NUCLEOTIDE SEQUENCE [LARGE SCALE GENOMIC DNA]</scope>
    <source>
        <strain evidence="2 3">DS15</strain>
    </source>
</reference>
<keyword evidence="2" id="KW-0808">Transferase</keyword>
<keyword evidence="1" id="KW-0732">Signal</keyword>
<keyword evidence="3" id="KW-1185">Reference proteome</keyword>
<evidence type="ECO:0000256" key="1">
    <source>
        <dbReference type="SAM" id="SignalP"/>
    </source>
</evidence>
<dbReference type="Gene3D" id="3.40.50.150">
    <property type="entry name" value="Vaccinia Virus protein VP39"/>
    <property type="match status" value="1"/>
</dbReference>
<dbReference type="Proteomes" id="UP000198339">
    <property type="component" value="Unassembled WGS sequence"/>
</dbReference>
<dbReference type="GO" id="GO:0008168">
    <property type="term" value="F:methyltransferase activity"/>
    <property type="evidence" value="ECO:0007669"/>
    <property type="project" value="UniProtKB-KW"/>
</dbReference>
<dbReference type="InterPro" id="IPR016980">
    <property type="entry name" value="S-AdoMet-dep_MeTrfase_Alr7345"/>
</dbReference>
<sequence length="262" mass="26999">MIRMMLTAAGALALLGCTATGSGEGEATAASAAPAPMATNYAAILADPKRPDADRARDAARMPARLIDFAEVAPGESVGDFVMGGGYVTRILAGVVGPAGHVYAFQPQEFIAFKAQYGTDQQAVAAAYDNVDAVAGPFAAPAFPVPLDTIITVQNFHDLYLKPFPADTGAKASAALFAALKPGGTLVVVDHSAADGSGTTLSDSLHRIDKAAVVDALTKAGFVLDAENDLYANPDDPRTANVFDAAIRGKTDQFALRFKKPG</sequence>
<organism evidence="2 3">
    <name type="scientific">Sphingopyxis indica</name>
    <dbReference type="NCBI Taxonomy" id="436663"/>
    <lineage>
        <taxon>Bacteria</taxon>
        <taxon>Pseudomonadati</taxon>
        <taxon>Pseudomonadota</taxon>
        <taxon>Alphaproteobacteria</taxon>
        <taxon>Sphingomonadales</taxon>
        <taxon>Sphingomonadaceae</taxon>
        <taxon>Sphingopyxis</taxon>
    </lineage>
</organism>
<feature type="signal peptide" evidence="1">
    <location>
        <begin position="1"/>
        <end position="21"/>
    </location>
</feature>
<proteinExistence type="predicted"/>
<evidence type="ECO:0000313" key="2">
    <source>
        <dbReference type="EMBL" id="SNS67324.1"/>
    </source>
</evidence>
<name>A0A239GGY4_9SPHN</name>
<evidence type="ECO:0000313" key="3">
    <source>
        <dbReference type="Proteomes" id="UP000198339"/>
    </source>
</evidence>
<dbReference type="PIRSF" id="PIRSF031679">
    <property type="entry name" value="Mtase_Alr7345_prd"/>
    <property type="match status" value="1"/>
</dbReference>
<dbReference type="AlphaFoldDB" id="A0A239GGY4"/>
<gene>
    <name evidence="2" type="ORF">SAMN06295955_103152</name>
</gene>
<accession>A0A239GGY4</accession>
<dbReference type="InterPro" id="IPR029063">
    <property type="entry name" value="SAM-dependent_MTases_sf"/>
</dbReference>
<dbReference type="GO" id="GO:0032259">
    <property type="term" value="P:methylation"/>
    <property type="evidence" value="ECO:0007669"/>
    <property type="project" value="UniProtKB-KW"/>
</dbReference>